<gene>
    <name evidence="3" type="ORF">A2589_01445</name>
</gene>
<keyword evidence="1" id="KW-0472">Membrane</keyword>
<protein>
    <recommendedName>
        <fullName evidence="5">DUF916 domain-containing protein</fullName>
    </recommendedName>
</protein>
<feature type="signal peptide" evidence="2">
    <location>
        <begin position="1"/>
        <end position="28"/>
    </location>
</feature>
<evidence type="ECO:0000313" key="4">
    <source>
        <dbReference type="Proteomes" id="UP000177838"/>
    </source>
</evidence>
<dbReference type="AlphaFoldDB" id="A0A1G2QHE7"/>
<comment type="caution">
    <text evidence="3">The sequence shown here is derived from an EMBL/GenBank/DDBJ whole genome shotgun (WGS) entry which is preliminary data.</text>
</comment>
<evidence type="ECO:0000256" key="1">
    <source>
        <dbReference type="SAM" id="Phobius"/>
    </source>
</evidence>
<accession>A0A1G2QHE7</accession>
<proteinExistence type="predicted"/>
<feature type="transmembrane region" description="Helical" evidence="1">
    <location>
        <begin position="274"/>
        <end position="298"/>
    </location>
</feature>
<keyword evidence="1" id="KW-0812">Transmembrane</keyword>
<evidence type="ECO:0008006" key="5">
    <source>
        <dbReference type="Google" id="ProtNLM"/>
    </source>
</evidence>
<keyword evidence="2" id="KW-0732">Signal</keyword>
<dbReference type="STRING" id="1802439.A2589_01445"/>
<reference evidence="3 4" key="1">
    <citation type="journal article" date="2016" name="Nat. Commun.">
        <title>Thousands of microbial genomes shed light on interconnected biogeochemical processes in an aquifer system.</title>
        <authorList>
            <person name="Anantharaman K."/>
            <person name="Brown C.T."/>
            <person name="Hug L.A."/>
            <person name="Sharon I."/>
            <person name="Castelle C.J."/>
            <person name="Probst A.J."/>
            <person name="Thomas B.C."/>
            <person name="Singh A."/>
            <person name="Wilkins M.J."/>
            <person name="Karaoz U."/>
            <person name="Brodie E.L."/>
            <person name="Williams K.H."/>
            <person name="Hubbard S.S."/>
            <person name="Banfield J.F."/>
        </authorList>
    </citation>
    <scope>NUCLEOTIDE SEQUENCE [LARGE SCALE GENOMIC DNA]</scope>
</reference>
<evidence type="ECO:0000313" key="3">
    <source>
        <dbReference type="EMBL" id="OHA59509.1"/>
    </source>
</evidence>
<evidence type="ECO:0000256" key="2">
    <source>
        <dbReference type="SAM" id="SignalP"/>
    </source>
</evidence>
<keyword evidence="1" id="KW-1133">Transmembrane helix</keyword>
<organism evidence="3 4">
    <name type="scientific">Candidatus Vogelbacteria bacterium RIFOXYD1_FULL_46_19</name>
    <dbReference type="NCBI Taxonomy" id="1802439"/>
    <lineage>
        <taxon>Bacteria</taxon>
        <taxon>Candidatus Vogeliibacteriota</taxon>
    </lineage>
</organism>
<sequence length="306" mass="33612">MLQVTRFKSLLVLTLVAAFLMAAESLQAESVAPFFGVSPTKVEMMIKPGARAAREIHILNQLGGPARFTLSTADYTADADTGGVDILDGEAGFYSLRRYFNLSDYEFTLDQGETKTVSVAVSLPTAASVAGSLHGVVLVSGERLDRGQAAAKLASQAGILFFIQVEGRAQVEGRLTNLAVAGGRWHLNPDRRPTVNISYHNTGNTYLNPYGLLTVKNMISQKKMFLSVEPWFVLPHSERTKSIELTRQLGSGLYQVQVEQNRGYDDIIDTDTTWLVIISPWLLVLGLLLGLLLTVYLLKKHMLKLI</sequence>
<name>A0A1G2QHE7_9BACT</name>
<dbReference type="EMBL" id="MHTK01000006">
    <property type="protein sequence ID" value="OHA59509.1"/>
    <property type="molecule type" value="Genomic_DNA"/>
</dbReference>
<dbReference type="Proteomes" id="UP000177838">
    <property type="component" value="Unassembled WGS sequence"/>
</dbReference>
<feature type="chain" id="PRO_5009584122" description="DUF916 domain-containing protein" evidence="2">
    <location>
        <begin position="29"/>
        <end position="306"/>
    </location>
</feature>